<organism evidence="5 6">
    <name type="scientific">Saccharata proteae CBS 121410</name>
    <dbReference type="NCBI Taxonomy" id="1314787"/>
    <lineage>
        <taxon>Eukaryota</taxon>
        <taxon>Fungi</taxon>
        <taxon>Dikarya</taxon>
        <taxon>Ascomycota</taxon>
        <taxon>Pezizomycotina</taxon>
        <taxon>Dothideomycetes</taxon>
        <taxon>Dothideomycetes incertae sedis</taxon>
        <taxon>Botryosphaeriales</taxon>
        <taxon>Saccharataceae</taxon>
        <taxon>Saccharata</taxon>
    </lineage>
</organism>
<evidence type="ECO:0000256" key="3">
    <source>
        <dbReference type="SAM" id="MobiDB-lite"/>
    </source>
</evidence>
<dbReference type="GO" id="GO:0001522">
    <property type="term" value="P:pseudouridine synthesis"/>
    <property type="evidence" value="ECO:0007669"/>
    <property type="project" value="InterPro"/>
</dbReference>
<keyword evidence="2" id="KW-0413">Isomerase</keyword>
<evidence type="ECO:0000256" key="2">
    <source>
        <dbReference type="ARBA" id="ARBA00023235"/>
    </source>
</evidence>
<dbReference type="PANTHER" id="PTHR13326:SF21">
    <property type="entry name" value="PSEUDOURIDYLATE SYNTHASE PUS7L"/>
    <property type="match status" value="1"/>
</dbReference>
<reference evidence="5" key="1">
    <citation type="journal article" date="2020" name="Stud. Mycol.">
        <title>101 Dothideomycetes genomes: a test case for predicting lifestyles and emergence of pathogens.</title>
        <authorList>
            <person name="Haridas S."/>
            <person name="Albert R."/>
            <person name="Binder M."/>
            <person name="Bloem J."/>
            <person name="Labutti K."/>
            <person name="Salamov A."/>
            <person name="Andreopoulos B."/>
            <person name="Baker S."/>
            <person name="Barry K."/>
            <person name="Bills G."/>
            <person name="Bluhm B."/>
            <person name="Cannon C."/>
            <person name="Castanera R."/>
            <person name="Culley D."/>
            <person name="Daum C."/>
            <person name="Ezra D."/>
            <person name="Gonzalez J."/>
            <person name="Henrissat B."/>
            <person name="Kuo A."/>
            <person name="Liang C."/>
            <person name="Lipzen A."/>
            <person name="Lutzoni F."/>
            <person name="Magnuson J."/>
            <person name="Mondo S."/>
            <person name="Nolan M."/>
            <person name="Ohm R."/>
            <person name="Pangilinan J."/>
            <person name="Park H.-J."/>
            <person name="Ramirez L."/>
            <person name="Alfaro M."/>
            <person name="Sun H."/>
            <person name="Tritt A."/>
            <person name="Yoshinaga Y."/>
            <person name="Zwiers L.-H."/>
            <person name="Turgeon B."/>
            <person name="Goodwin S."/>
            <person name="Spatafora J."/>
            <person name="Crous P."/>
            <person name="Grigoriev I."/>
        </authorList>
    </citation>
    <scope>NUCLEOTIDE SEQUENCE</scope>
    <source>
        <strain evidence="5">CBS 121410</strain>
    </source>
</reference>
<evidence type="ECO:0000259" key="4">
    <source>
        <dbReference type="PROSITE" id="PS50984"/>
    </source>
</evidence>
<dbReference type="InterPro" id="IPR056963">
    <property type="entry name" value="PUS7L_N"/>
</dbReference>
<evidence type="ECO:0000313" key="5">
    <source>
        <dbReference type="EMBL" id="KAF2086377.1"/>
    </source>
</evidence>
<dbReference type="InterPro" id="IPR011760">
    <property type="entry name" value="PsdUridine_synth_TruD_insert"/>
</dbReference>
<protein>
    <submittedName>
        <fullName evidence="5">Pseudouridine synthase-like protein TruD/Pus7</fullName>
    </submittedName>
</protein>
<dbReference type="OrthoDB" id="447290at2759"/>
<dbReference type="PROSITE" id="PS50984">
    <property type="entry name" value="TRUD"/>
    <property type="match status" value="1"/>
</dbReference>
<dbReference type="InterPro" id="IPR020103">
    <property type="entry name" value="PsdUridine_synth_cat_dom_sf"/>
</dbReference>
<evidence type="ECO:0000313" key="6">
    <source>
        <dbReference type="Proteomes" id="UP000799776"/>
    </source>
</evidence>
<dbReference type="Gene3D" id="3.30.2350.20">
    <property type="entry name" value="TruD, catalytic domain"/>
    <property type="match status" value="2"/>
</dbReference>
<name>A0A9P4HT33_9PEZI</name>
<dbReference type="GO" id="GO:0005634">
    <property type="term" value="C:nucleus"/>
    <property type="evidence" value="ECO:0007669"/>
    <property type="project" value="TreeGrafter"/>
</dbReference>
<dbReference type="PIRSF" id="PIRSF037016">
    <property type="entry name" value="Pseudouridin_synth_euk_prd"/>
    <property type="match status" value="1"/>
</dbReference>
<comment type="similarity">
    <text evidence="1">Belongs to the pseudouridine synthase TruD family.</text>
</comment>
<feature type="compositionally biased region" description="Basic and acidic residues" evidence="3">
    <location>
        <begin position="1"/>
        <end position="21"/>
    </location>
</feature>
<feature type="region of interest" description="Disordered" evidence="3">
    <location>
        <begin position="1"/>
        <end position="38"/>
    </location>
</feature>
<dbReference type="InterPro" id="IPR001656">
    <property type="entry name" value="PsdUridine_synth_TruD"/>
</dbReference>
<accession>A0A9P4HT33</accession>
<evidence type="ECO:0000256" key="1">
    <source>
        <dbReference type="ARBA" id="ARBA00007953"/>
    </source>
</evidence>
<dbReference type="EMBL" id="ML978725">
    <property type="protein sequence ID" value="KAF2086377.1"/>
    <property type="molecule type" value="Genomic_DNA"/>
</dbReference>
<dbReference type="Proteomes" id="UP000799776">
    <property type="component" value="Unassembled WGS sequence"/>
</dbReference>
<feature type="domain" description="TRUD" evidence="4">
    <location>
        <begin position="381"/>
        <end position="656"/>
    </location>
</feature>
<dbReference type="SUPFAM" id="SSF55120">
    <property type="entry name" value="Pseudouridine synthase"/>
    <property type="match status" value="1"/>
</dbReference>
<dbReference type="PANTHER" id="PTHR13326">
    <property type="entry name" value="TRNA PSEUDOURIDINE SYNTHASE D"/>
    <property type="match status" value="1"/>
</dbReference>
<dbReference type="GO" id="GO:0003723">
    <property type="term" value="F:RNA binding"/>
    <property type="evidence" value="ECO:0007669"/>
    <property type="project" value="InterPro"/>
</dbReference>
<sequence length="747" mass="83266">MSPHEDSAERPQKRIKLDEAPRATAPITAPENAELTDADKEARAGITEYINPNTSGFTGLLKARYTDFLVNEITPDGQVVHLTNLDVPKFGDEPDYATGTGVEPLPQPTQAENGNANGKEKPAGSADYRGKQSCEDTIPQKDIDELKSVFGELTAQAMLKLNASILKHPNLKTKEFGSFLTGPLPDKDQRTEAHLLVRRTFSGRLETTTQSDNCFRFSASKPQTRNPVVKPREHVGGSWQPGGKLQWEQVGGDYLHFTMFKENKDTMEVIYFLASEMKIDKKHFGFAGTKDRRAATSQRVSVKRCHAAPLARVARKLNRAMIGDFSHHWSGLELGNLAGNEFVITLRECHFPGEEGLSLEERIELAKRSLSASVKEFQSNGFINYFGMQRFGSFATGTDEIGLSMLKEDLEGAVKQILYYSPAALEAAMNPDAPALISSDDKARAKAINYWEQTQNSHKALQMLPRKFGAEQAIIRHLGFKQSYTQELRRLKDWQGALNAVPRGLRMMYPHAYQSLVWNTVAGRRWQRFGPVVIEGDLVLVKEHKDKEPAEVVEEVDADGEVVIVPQGDNSAKAAEDKYERARALTAEEAASGKYTIDDIVLPQPGFDVEYPKNEIGEFYKEFMGSERGGGLDPHNMRRKWKEVSLSGGYRKLLARPAGASFEVKPYQYDDQQLAETDMDRLIKAGKVRSEVGNAEIQAVREPQAEPKLAVVLKFKLGSSTYATMALRELMKEGGTQAFKPEYNTGR</sequence>
<dbReference type="Pfam" id="PF23943">
    <property type="entry name" value="PUS7L_N"/>
    <property type="match status" value="1"/>
</dbReference>
<proteinExistence type="inferred from homology"/>
<feature type="compositionally biased region" description="Basic and acidic residues" evidence="3">
    <location>
        <begin position="118"/>
        <end position="132"/>
    </location>
</feature>
<dbReference type="InterPro" id="IPR042214">
    <property type="entry name" value="TruD_catalytic"/>
</dbReference>
<dbReference type="CDD" id="cd02576">
    <property type="entry name" value="PseudoU_synth_ScPUS7"/>
    <property type="match status" value="1"/>
</dbReference>
<gene>
    <name evidence="5" type="ORF">K490DRAFT_74596</name>
</gene>
<keyword evidence="6" id="KW-1185">Reference proteome</keyword>
<dbReference type="AlphaFoldDB" id="A0A9P4HT33"/>
<comment type="caution">
    <text evidence="5">The sequence shown here is derived from an EMBL/GenBank/DDBJ whole genome shotgun (WGS) entry which is preliminary data.</text>
</comment>
<dbReference type="Pfam" id="PF01142">
    <property type="entry name" value="TruD"/>
    <property type="match status" value="1"/>
</dbReference>
<dbReference type="GO" id="GO:0009982">
    <property type="term" value="F:pseudouridine synthase activity"/>
    <property type="evidence" value="ECO:0007669"/>
    <property type="project" value="InterPro"/>
</dbReference>
<feature type="region of interest" description="Disordered" evidence="3">
    <location>
        <begin position="218"/>
        <end position="241"/>
    </location>
</feature>
<dbReference type="NCBIfam" id="TIGR00094">
    <property type="entry name" value="tRNA_TruD_broad"/>
    <property type="match status" value="1"/>
</dbReference>
<feature type="region of interest" description="Disordered" evidence="3">
    <location>
        <begin position="91"/>
        <end position="132"/>
    </location>
</feature>